<name>A0A6G0SKS8_9STRA</name>
<dbReference type="EMBL" id="QXFY01000031">
    <property type="protein sequence ID" value="KAE9361186.1"/>
    <property type="molecule type" value="Genomic_DNA"/>
</dbReference>
<dbReference type="AlphaFoldDB" id="A0A6G0SKS8"/>
<accession>A0A6G0SKS8</accession>
<evidence type="ECO:0000313" key="3">
    <source>
        <dbReference type="Proteomes" id="UP000486351"/>
    </source>
</evidence>
<comment type="caution">
    <text evidence="2">The sequence shown here is derived from an EMBL/GenBank/DDBJ whole genome shotgun (WGS) entry which is preliminary data.</text>
</comment>
<reference evidence="2 3" key="1">
    <citation type="submission" date="2018-09" db="EMBL/GenBank/DDBJ databases">
        <title>Genomic investigation of the strawberry pathogen Phytophthora fragariae indicates pathogenicity is determined by transcriptional variation in three key races.</title>
        <authorList>
            <person name="Adams T.M."/>
            <person name="Armitage A.D."/>
            <person name="Sobczyk M.K."/>
            <person name="Bates H.J."/>
            <person name="Dunwell J.M."/>
            <person name="Nellist C.F."/>
            <person name="Harrison R.J."/>
        </authorList>
    </citation>
    <scope>NUCLEOTIDE SEQUENCE [LARGE SCALE GENOMIC DNA]</scope>
    <source>
        <strain evidence="2 3">NOV-77</strain>
    </source>
</reference>
<evidence type="ECO:0000313" key="2">
    <source>
        <dbReference type="EMBL" id="KAE9361186.1"/>
    </source>
</evidence>
<organism evidence="2 3">
    <name type="scientific">Phytophthora fragariae</name>
    <dbReference type="NCBI Taxonomy" id="53985"/>
    <lineage>
        <taxon>Eukaryota</taxon>
        <taxon>Sar</taxon>
        <taxon>Stramenopiles</taxon>
        <taxon>Oomycota</taxon>
        <taxon>Peronosporomycetes</taxon>
        <taxon>Peronosporales</taxon>
        <taxon>Peronosporaceae</taxon>
        <taxon>Phytophthora</taxon>
    </lineage>
</organism>
<evidence type="ECO:0000256" key="1">
    <source>
        <dbReference type="SAM" id="MobiDB-lite"/>
    </source>
</evidence>
<sequence>MGVHADHQGAKLHIRSPGDPIRVKRPARLHPVPAYAQEAVRATTSQLLTAFGHRLQNPTLDAQTATTKWEELKMDVARSTRLCVRARRKTLRHSIKKKLARLIRQQQRHATELVGAPVTVDGITDDFASLTLDETVVPSRAARLRRAITDYNQL</sequence>
<dbReference type="Proteomes" id="UP000486351">
    <property type="component" value="Unassembled WGS sequence"/>
</dbReference>
<proteinExistence type="predicted"/>
<feature type="region of interest" description="Disordered" evidence="1">
    <location>
        <begin position="1"/>
        <end position="20"/>
    </location>
</feature>
<protein>
    <submittedName>
        <fullName evidence="2">Uncharacterized protein</fullName>
    </submittedName>
</protein>
<gene>
    <name evidence="2" type="ORF">PF008_g1278</name>
</gene>